<dbReference type="InterPro" id="IPR002716">
    <property type="entry name" value="PIN_dom"/>
</dbReference>
<dbReference type="Gene3D" id="3.40.50.1010">
    <property type="entry name" value="5'-nuclease"/>
    <property type="match status" value="1"/>
</dbReference>
<dbReference type="InterPro" id="IPR029060">
    <property type="entry name" value="PIN-like_dom_sf"/>
</dbReference>
<dbReference type="AlphaFoldDB" id="A0A7C1E519"/>
<comment type="caution">
    <text evidence="2">The sequence shown here is derived from an EMBL/GenBank/DDBJ whole genome shotgun (WGS) entry which is preliminary data.</text>
</comment>
<dbReference type="EMBL" id="DSDY01000151">
    <property type="protein sequence ID" value="HDS10934.1"/>
    <property type="molecule type" value="Genomic_DNA"/>
</dbReference>
<reference evidence="2" key="1">
    <citation type="journal article" date="2020" name="mSystems">
        <title>Genome- and Community-Level Interaction Insights into Carbon Utilization and Element Cycling Functions of Hydrothermarchaeota in Hydrothermal Sediment.</title>
        <authorList>
            <person name="Zhou Z."/>
            <person name="Liu Y."/>
            <person name="Xu W."/>
            <person name="Pan J."/>
            <person name="Luo Z.H."/>
            <person name="Li M."/>
        </authorList>
    </citation>
    <scope>NUCLEOTIDE SEQUENCE [LARGE SCALE GENOMIC DNA]</scope>
    <source>
        <strain evidence="2">SpSt-123</strain>
    </source>
</reference>
<feature type="domain" description="PIN" evidence="1">
    <location>
        <begin position="6"/>
        <end position="140"/>
    </location>
</feature>
<name>A0A7C1E519_9CREN</name>
<evidence type="ECO:0000259" key="1">
    <source>
        <dbReference type="Pfam" id="PF01850"/>
    </source>
</evidence>
<dbReference type="SUPFAM" id="SSF88723">
    <property type="entry name" value="PIN domain-like"/>
    <property type="match status" value="1"/>
</dbReference>
<protein>
    <submittedName>
        <fullName evidence="2">PIN domain-containing protein</fullName>
    </submittedName>
</protein>
<proteinExistence type="predicted"/>
<dbReference type="CDD" id="cd09874">
    <property type="entry name" value="PIN_MT3492-like"/>
    <property type="match status" value="1"/>
</dbReference>
<gene>
    <name evidence="2" type="ORF">ENO04_04915</name>
</gene>
<accession>A0A7C1E519</accession>
<evidence type="ECO:0000313" key="2">
    <source>
        <dbReference type="EMBL" id="HDS10934.1"/>
    </source>
</evidence>
<sequence>MKNPIVYLDSSTIVKRYVEEAGSEVALDVYNSALAGNLTLSFSAWNIGEVLGVLDRYRRRAWLDDESYVAARMMFIGETIRLLKLGALILVPIRVRLLAEAWRLLEKYHIYQADALQVVSAKYIKANKMYTGDRSLHNVALAEGLQSVILK</sequence>
<dbReference type="Pfam" id="PF01850">
    <property type="entry name" value="PIN"/>
    <property type="match status" value="1"/>
</dbReference>
<organism evidence="2">
    <name type="scientific">Fervidicoccus fontis</name>
    <dbReference type="NCBI Taxonomy" id="683846"/>
    <lineage>
        <taxon>Archaea</taxon>
        <taxon>Thermoproteota</taxon>
        <taxon>Thermoprotei</taxon>
        <taxon>Fervidicoccales</taxon>
        <taxon>Fervidicoccaceae</taxon>
        <taxon>Fervidicoccus</taxon>
    </lineage>
</organism>